<evidence type="ECO:0000256" key="3">
    <source>
        <dbReference type="ARBA" id="ARBA00022614"/>
    </source>
</evidence>
<evidence type="ECO:0000256" key="2">
    <source>
        <dbReference type="ARBA" id="ARBA00022475"/>
    </source>
</evidence>
<comment type="subcellular location">
    <subcellularLocation>
        <location evidence="1">Cell membrane</location>
    </subcellularLocation>
</comment>
<dbReference type="GO" id="GO:0005886">
    <property type="term" value="C:plasma membrane"/>
    <property type="evidence" value="ECO:0007669"/>
    <property type="project" value="UniProtKB-SubCell"/>
</dbReference>
<evidence type="ECO:0000256" key="4">
    <source>
        <dbReference type="ARBA" id="ARBA00022729"/>
    </source>
</evidence>
<dbReference type="SMART" id="SM00369">
    <property type="entry name" value="LRR_TYP"/>
    <property type="match status" value="4"/>
</dbReference>
<reference evidence="9" key="1">
    <citation type="journal article" date="2017" name="Nat. Commun.">
        <title>The asparagus genome sheds light on the origin and evolution of a young Y chromosome.</title>
        <authorList>
            <person name="Harkess A."/>
            <person name="Zhou J."/>
            <person name="Xu C."/>
            <person name="Bowers J.E."/>
            <person name="Van der Hulst R."/>
            <person name="Ayyampalayam S."/>
            <person name="Mercati F."/>
            <person name="Riccardi P."/>
            <person name="McKain M.R."/>
            <person name="Kakrana A."/>
            <person name="Tang H."/>
            <person name="Ray J."/>
            <person name="Groenendijk J."/>
            <person name="Arikit S."/>
            <person name="Mathioni S.M."/>
            <person name="Nakano M."/>
            <person name="Shan H."/>
            <person name="Telgmann-Rauber A."/>
            <person name="Kanno A."/>
            <person name="Yue Z."/>
            <person name="Chen H."/>
            <person name="Li W."/>
            <person name="Chen Y."/>
            <person name="Xu X."/>
            <person name="Zhang Y."/>
            <person name="Luo S."/>
            <person name="Chen H."/>
            <person name="Gao J."/>
            <person name="Mao Z."/>
            <person name="Pires J.C."/>
            <person name="Luo M."/>
            <person name="Kudrna D."/>
            <person name="Wing R.A."/>
            <person name="Meyers B.C."/>
            <person name="Yi K."/>
            <person name="Kong H."/>
            <person name="Lavrijsen P."/>
            <person name="Sunseri F."/>
            <person name="Falavigna A."/>
            <person name="Ye Y."/>
            <person name="Leebens-Mack J.H."/>
            <person name="Chen G."/>
        </authorList>
    </citation>
    <scope>NUCLEOTIDE SEQUENCE [LARGE SCALE GENOMIC DNA]</scope>
    <source>
        <strain evidence="9">cv. DH0086</strain>
    </source>
</reference>
<dbReference type="FunFam" id="3.80.10.10:FF:000269">
    <property type="entry name" value="Piriformospora indica-insensitive protein 2"/>
    <property type="match status" value="1"/>
</dbReference>
<name>A0A5P1EX24_ASPOF</name>
<evidence type="ECO:0000313" key="8">
    <source>
        <dbReference type="EMBL" id="ONK69717.1"/>
    </source>
</evidence>
<keyword evidence="2" id="KW-1003">Cell membrane</keyword>
<keyword evidence="9" id="KW-1185">Reference proteome</keyword>
<keyword evidence="5" id="KW-0677">Repeat</keyword>
<evidence type="ECO:0000256" key="6">
    <source>
        <dbReference type="ARBA" id="ARBA00023136"/>
    </source>
</evidence>
<dbReference type="InterPro" id="IPR001611">
    <property type="entry name" value="Leu-rich_rpt"/>
</dbReference>
<dbReference type="PANTHER" id="PTHR47988">
    <property type="entry name" value="SOMATIC EMBRYOGENESIS RECEPTOR KINASE 1"/>
    <property type="match status" value="1"/>
</dbReference>
<dbReference type="OrthoDB" id="676979at2759"/>
<dbReference type="GO" id="GO:0051707">
    <property type="term" value="P:response to other organism"/>
    <property type="evidence" value="ECO:0007669"/>
    <property type="project" value="UniProtKB-ARBA"/>
</dbReference>
<keyword evidence="3" id="KW-0433">Leucine-rich repeat</keyword>
<evidence type="ECO:0000313" key="9">
    <source>
        <dbReference type="Proteomes" id="UP000243459"/>
    </source>
</evidence>
<keyword evidence="6" id="KW-0472">Membrane</keyword>
<dbReference type="FunFam" id="3.80.10.10:FF:000383">
    <property type="entry name" value="Leucine-rich repeat receptor protein kinase EMS1"/>
    <property type="match status" value="1"/>
</dbReference>
<feature type="signal peptide" evidence="7">
    <location>
        <begin position="1"/>
        <end position="25"/>
    </location>
</feature>
<dbReference type="InterPro" id="IPR003591">
    <property type="entry name" value="Leu-rich_rpt_typical-subtyp"/>
</dbReference>
<accession>A0A5P1EX24</accession>
<protein>
    <recommendedName>
        <fullName evidence="10">Leucine-rich repeat-containing N-terminal plant-type domain-containing protein</fullName>
    </recommendedName>
</protein>
<evidence type="ECO:0000256" key="1">
    <source>
        <dbReference type="ARBA" id="ARBA00004236"/>
    </source>
</evidence>
<dbReference type="Gramene" id="ONK69717">
    <property type="protein sequence ID" value="ONK69717"/>
    <property type="gene ID" value="A4U43_C05F25990"/>
</dbReference>
<keyword evidence="4 7" id="KW-0732">Signal</keyword>
<proteinExistence type="predicted"/>
<dbReference type="Gene3D" id="3.80.10.10">
    <property type="entry name" value="Ribonuclease Inhibitor"/>
    <property type="match status" value="1"/>
</dbReference>
<sequence length="460" mass="50323">MEGRKMNTKFVFLLQFLLFLSLVLCESDDQAAPMEKTEQQALYLMIQGFVGRSWNGSGLYPDPCGWTPIQGVSCDFLNGSWYVTSVSIGPILENSLQCSHNAIFTPHLFELKHLKTLSFFNCFSSPTMLPSNSWNNLSQTLETLEFRSNEGLIGEIPPVIGQLMNLQSLVLVDNSISGKIPQELGNLVHLKRLSLSGNRLSGPVPTSLGKNLANLLILDLSRNSLSGPLYQSLGGLTSLLKLDISNNLLNGSLPKELGDMKSLTLLDLRNNNLSGGLIQSLEQMISLEDMLLSNNPIGASLNEFGWEKLVNLNNLDLSNTSLNGEVPNSIEGLGRLRFIALDNNKLSGSISPRLGDLPRLNALYLNGNNLSGEIWFSEEFYERLGSRFASWGNPGLCYKGGVGPAGVRICKDNEQAKYFDSKNNVIRDDIEQSSSQAEILASCACGALVQLMVVISVTLL</sequence>
<dbReference type="Pfam" id="PF00560">
    <property type="entry name" value="LRR_1"/>
    <property type="match status" value="6"/>
</dbReference>
<evidence type="ECO:0000256" key="5">
    <source>
        <dbReference type="ARBA" id="ARBA00022737"/>
    </source>
</evidence>
<dbReference type="AlphaFoldDB" id="A0A5P1EX24"/>
<organism evidence="8 9">
    <name type="scientific">Asparagus officinalis</name>
    <name type="common">Garden asparagus</name>
    <dbReference type="NCBI Taxonomy" id="4686"/>
    <lineage>
        <taxon>Eukaryota</taxon>
        <taxon>Viridiplantae</taxon>
        <taxon>Streptophyta</taxon>
        <taxon>Embryophyta</taxon>
        <taxon>Tracheophyta</taxon>
        <taxon>Spermatophyta</taxon>
        <taxon>Magnoliopsida</taxon>
        <taxon>Liliopsida</taxon>
        <taxon>Asparagales</taxon>
        <taxon>Asparagaceae</taxon>
        <taxon>Asparagoideae</taxon>
        <taxon>Asparagus</taxon>
    </lineage>
</organism>
<dbReference type="EMBL" id="CM007385">
    <property type="protein sequence ID" value="ONK69717.1"/>
    <property type="molecule type" value="Genomic_DNA"/>
</dbReference>
<evidence type="ECO:0008006" key="10">
    <source>
        <dbReference type="Google" id="ProtNLM"/>
    </source>
</evidence>
<gene>
    <name evidence="8" type="ORF">A4U43_C05F25990</name>
</gene>
<dbReference type="OMA" id="PANIRPF"/>
<dbReference type="Proteomes" id="UP000243459">
    <property type="component" value="Chromosome 5"/>
</dbReference>
<feature type="chain" id="PRO_5024408490" description="Leucine-rich repeat-containing N-terminal plant-type domain-containing protein" evidence="7">
    <location>
        <begin position="26"/>
        <end position="460"/>
    </location>
</feature>
<dbReference type="SUPFAM" id="SSF52058">
    <property type="entry name" value="L domain-like"/>
    <property type="match status" value="1"/>
</dbReference>
<dbReference type="InterPro" id="IPR032675">
    <property type="entry name" value="LRR_dom_sf"/>
</dbReference>
<evidence type="ECO:0000256" key="7">
    <source>
        <dbReference type="SAM" id="SignalP"/>
    </source>
</evidence>